<dbReference type="AlphaFoldDB" id="A0A399J9Z1"/>
<organism evidence="1 2">
    <name type="scientific">Galactobacter valiniphilus</name>
    <dbReference type="NCBI Taxonomy" id="2676122"/>
    <lineage>
        <taxon>Bacteria</taxon>
        <taxon>Bacillati</taxon>
        <taxon>Actinomycetota</taxon>
        <taxon>Actinomycetes</taxon>
        <taxon>Micrococcales</taxon>
        <taxon>Micrococcaceae</taxon>
        <taxon>Galactobacter</taxon>
    </lineage>
</organism>
<evidence type="ECO:0000313" key="1">
    <source>
        <dbReference type="EMBL" id="RII41890.1"/>
    </source>
</evidence>
<name>A0A399J9Z1_9MICC</name>
<proteinExistence type="predicted"/>
<reference evidence="1 2" key="1">
    <citation type="submission" date="2018-07" db="EMBL/GenBank/DDBJ databases">
        <title>Arthrobacter sp. nov., isolated from raw cow's milk with high bacterial count.</title>
        <authorList>
            <person name="Hahne J."/>
            <person name="Isele D."/>
            <person name="Lipski A."/>
        </authorList>
    </citation>
    <scope>NUCLEOTIDE SEQUENCE [LARGE SCALE GENOMIC DNA]</scope>
    <source>
        <strain evidence="1 2">JZ R-35</strain>
    </source>
</reference>
<keyword evidence="2" id="KW-1185">Reference proteome</keyword>
<dbReference type="EMBL" id="QQXK01000019">
    <property type="protein sequence ID" value="RII41890.1"/>
    <property type="molecule type" value="Genomic_DNA"/>
</dbReference>
<evidence type="ECO:0000313" key="2">
    <source>
        <dbReference type="Proteomes" id="UP000265419"/>
    </source>
</evidence>
<dbReference type="Proteomes" id="UP000265419">
    <property type="component" value="Unassembled WGS sequence"/>
</dbReference>
<sequence length="243" mass="25861">MTCTYPQCETATTPGIHLCAPHQGAFVALLDRAGEQVATARETVAKQGSNTAGGGGGGSVSSAPVNLTAMVLVDEYVRLIEADPRHLGPEPTVERVRVLARSSSAGPTLAHLERAEARMMAVCERPADWLILGDCAGTTEDGAPCPGQYRYQTGDTVARCRKCPYEVSVDEYRRWQLRGVPFAPARLTDVVRGLGALGVAVRMNTVKSWAHRGRLVPAGFHGAVPLYRAGDVLDLLESKPVAA</sequence>
<gene>
    <name evidence="1" type="ORF">DWB68_10210</name>
</gene>
<comment type="caution">
    <text evidence="1">The sequence shown here is derived from an EMBL/GenBank/DDBJ whole genome shotgun (WGS) entry which is preliminary data.</text>
</comment>
<dbReference type="RefSeq" id="WP_119425040.1">
    <property type="nucleotide sequence ID" value="NZ_QQXK01000019.1"/>
</dbReference>
<accession>A0A399J9Z1</accession>
<protein>
    <submittedName>
        <fullName evidence="1">Uncharacterized protein</fullName>
    </submittedName>
</protein>